<dbReference type="Pfam" id="PF03099">
    <property type="entry name" value="BPL_LplA_LipB"/>
    <property type="match status" value="1"/>
</dbReference>
<accession>A0A066VFY1</accession>
<sequence length="809" mass="87696">MSNILIYAGPGTSQSALSHTINTLRVLLPSYDVQTIQAKSIALDPWSSSTSLFVIPGGRDLPYLDALTQQYPLPSGRSTVSAVERINDYVRRDGGSFLGICAGAYFASSFCDFEEGTPLEVRGERPALRFFPGTCKGTVYPGFVYESDAGSRVVQVKLNAKLGSGSLAAHYNGGGAFMHAEQYKQQGIEVLARYSSDDPTIAGGEQSIFSGQPAVILTKADKGQALLFGVHPEFPMGPRSRFVKQIGDVSTLPASFQDSELQESQRLRALGGILKLLSLEVSIPESQNESAVRQHLAGLSLSTSSAKTPSITDPPRLTPLILMETESGAVHSVLESLRQLPRPPTSKISSPQLSQLTLREGPHDPDFERDALRSAELFGFKDVNDTFHIFLPTSQSATQQQTETSLQVLCRDADYQAYLTPSDSRGSPSGEEMTDQVVEVDLNAVPKYILAYPSGAYPSSGRLMPYFNAPQFIKSLAASRQLLRDAPIIASSGIAWQAPVTIASAFVYAQVVTSTQTMLDKNYKVLSRLPTGFTAIATHQVSGRGRGGNAWISPLGCLQFSSVLHLPSSLASGVVFVQYIAGLAIVLAVRHALGRAYVEVGQKIRIKWPNDVYAEVGEDAPGQEQRKGTFTVDGKRYAKLAGVLVNSQFAGKDFALVVGCGINCLNSRPTTSLSDLISIHNATLPTDRSALPLVSQEALLGAILATFEQLWNIFIKTGTFEPFKELYRDIWLHSDQEATLMDTDPPTHARIVGISSDFGMLRAVPVEHQITSADYDAWSKSATTTSPFIDLQPDGNSFDMLQNLIRRKE</sequence>
<dbReference type="HOGENOM" id="CLU_006150_1_0_1"/>
<dbReference type="EMBL" id="JMSN01000132">
    <property type="protein sequence ID" value="KDN37679.1"/>
    <property type="molecule type" value="Genomic_DNA"/>
</dbReference>
<dbReference type="InterPro" id="IPR019197">
    <property type="entry name" value="Biotin-prot_ligase_N"/>
</dbReference>
<dbReference type="GO" id="GO:0005737">
    <property type="term" value="C:cytoplasm"/>
    <property type="evidence" value="ECO:0007669"/>
    <property type="project" value="TreeGrafter"/>
</dbReference>
<evidence type="ECO:0000259" key="3">
    <source>
        <dbReference type="PROSITE" id="PS51733"/>
    </source>
</evidence>
<dbReference type="GeneID" id="25266206"/>
<dbReference type="GO" id="GO:0004077">
    <property type="term" value="F:biotin--[biotin carboxyl-carrier protein] ligase activity"/>
    <property type="evidence" value="ECO:0007669"/>
    <property type="project" value="InterPro"/>
</dbReference>
<dbReference type="AlphaFoldDB" id="A0A066VFY1"/>
<proteinExistence type="inferred from homology"/>
<comment type="similarity">
    <text evidence="1">Belongs to the biotin--protein ligase family.</text>
</comment>
<dbReference type="Pfam" id="PF09825">
    <property type="entry name" value="BPL_N"/>
    <property type="match status" value="1"/>
</dbReference>
<dbReference type="InterPro" id="IPR029062">
    <property type="entry name" value="Class_I_gatase-like"/>
</dbReference>
<dbReference type="InterPro" id="IPR004408">
    <property type="entry name" value="Biotin_CoA_COase_ligase"/>
</dbReference>
<evidence type="ECO:0000313" key="5">
    <source>
        <dbReference type="Proteomes" id="UP000027361"/>
    </source>
</evidence>
<dbReference type="FunCoup" id="A0A066VFY1">
    <property type="interactions" value="295"/>
</dbReference>
<reference evidence="4 5" key="1">
    <citation type="submission" date="2014-05" db="EMBL/GenBank/DDBJ databases">
        <title>Draft genome sequence of a rare smut relative, Tilletiaria anomala UBC 951.</title>
        <authorList>
            <consortium name="DOE Joint Genome Institute"/>
            <person name="Toome M."/>
            <person name="Kuo A."/>
            <person name="Henrissat B."/>
            <person name="Lipzen A."/>
            <person name="Tritt A."/>
            <person name="Yoshinaga Y."/>
            <person name="Zane M."/>
            <person name="Barry K."/>
            <person name="Grigoriev I.V."/>
            <person name="Spatafora J.W."/>
            <person name="Aimea M.C."/>
        </authorList>
    </citation>
    <scope>NUCLEOTIDE SEQUENCE [LARGE SCALE GENOMIC DNA]</scope>
    <source>
        <strain evidence="4 5">UBC 951</strain>
    </source>
</reference>
<dbReference type="InterPro" id="IPR045864">
    <property type="entry name" value="aa-tRNA-synth_II/BPL/LPL"/>
</dbReference>
<evidence type="ECO:0000256" key="1">
    <source>
        <dbReference type="ARBA" id="ARBA00009934"/>
    </source>
</evidence>
<dbReference type="PANTHER" id="PTHR12835">
    <property type="entry name" value="BIOTIN PROTEIN LIGASE"/>
    <property type="match status" value="1"/>
</dbReference>
<dbReference type="STRING" id="1037660.A0A066VFY1"/>
<dbReference type="OrthoDB" id="10250105at2759"/>
<dbReference type="RefSeq" id="XP_013240461.1">
    <property type="nucleotide sequence ID" value="XM_013385007.1"/>
</dbReference>
<keyword evidence="5" id="KW-1185">Reference proteome</keyword>
<dbReference type="PANTHER" id="PTHR12835:SF5">
    <property type="entry name" value="BIOTIN--PROTEIN LIGASE"/>
    <property type="match status" value="1"/>
</dbReference>
<dbReference type="SUPFAM" id="SSF55681">
    <property type="entry name" value="Class II aaRS and biotin synthetases"/>
    <property type="match status" value="1"/>
</dbReference>
<dbReference type="OMA" id="HHAFYSN"/>
<dbReference type="CDD" id="cd03144">
    <property type="entry name" value="GATase1_ScBLP_like"/>
    <property type="match status" value="1"/>
</dbReference>
<dbReference type="CDD" id="cd16442">
    <property type="entry name" value="BPL"/>
    <property type="match status" value="1"/>
</dbReference>
<dbReference type="PROSITE" id="PS51733">
    <property type="entry name" value="BPL_LPL_CATALYTIC"/>
    <property type="match status" value="1"/>
</dbReference>
<dbReference type="InParanoid" id="A0A066VFY1"/>
<dbReference type="InterPro" id="IPR004143">
    <property type="entry name" value="BPL_LPL_catalytic"/>
</dbReference>
<dbReference type="Proteomes" id="UP000027361">
    <property type="component" value="Unassembled WGS sequence"/>
</dbReference>
<feature type="domain" description="BPL/LPL catalytic" evidence="3">
    <location>
        <begin position="487"/>
        <end position="715"/>
    </location>
</feature>
<comment type="caution">
    <text evidence="4">The sequence shown here is derived from an EMBL/GenBank/DDBJ whole genome shotgun (WGS) entry which is preliminary data.</text>
</comment>
<organism evidence="4 5">
    <name type="scientific">Tilletiaria anomala (strain ATCC 24038 / CBS 436.72 / UBC 951)</name>
    <dbReference type="NCBI Taxonomy" id="1037660"/>
    <lineage>
        <taxon>Eukaryota</taxon>
        <taxon>Fungi</taxon>
        <taxon>Dikarya</taxon>
        <taxon>Basidiomycota</taxon>
        <taxon>Ustilaginomycotina</taxon>
        <taxon>Exobasidiomycetes</taxon>
        <taxon>Georgefischeriales</taxon>
        <taxon>Tilletiariaceae</taxon>
        <taxon>Tilletiaria</taxon>
    </lineage>
</organism>
<dbReference type="SUPFAM" id="SSF52317">
    <property type="entry name" value="Class I glutamine amidotransferase-like"/>
    <property type="match status" value="1"/>
</dbReference>
<keyword evidence="2" id="KW-0436">Ligase</keyword>
<name>A0A066VFY1_TILAU</name>
<evidence type="ECO:0000256" key="2">
    <source>
        <dbReference type="ARBA" id="ARBA00022598"/>
    </source>
</evidence>
<protein>
    <submittedName>
        <fullName evidence="4">Class II aaRS and biotin synthetase</fullName>
    </submittedName>
</protein>
<dbReference type="Gene3D" id="3.30.930.10">
    <property type="entry name" value="Bira Bifunctional Protein, Domain 2"/>
    <property type="match status" value="1"/>
</dbReference>
<evidence type="ECO:0000313" key="4">
    <source>
        <dbReference type="EMBL" id="KDN37679.1"/>
    </source>
</evidence>
<gene>
    <name evidence="4" type="ORF">K437DRAFT_270786</name>
</gene>